<feature type="transmembrane region" description="Helical" evidence="6">
    <location>
        <begin position="82"/>
        <end position="100"/>
    </location>
</feature>
<accession>A0A2X2BZH3</accession>
<dbReference type="InterPro" id="IPR037272">
    <property type="entry name" value="SNS_sf"/>
</dbReference>
<keyword evidence="3 6" id="KW-0812">Transmembrane</keyword>
<evidence type="ECO:0000256" key="6">
    <source>
        <dbReference type="SAM" id="Phobius"/>
    </source>
</evidence>
<dbReference type="Gene3D" id="1.20.1740.10">
    <property type="entry name" value="Amino acid/polyamine transporter I"/>
    <property type="match status" value="1"/>
</dbReference>
<evidence type="ECO:0000256" key="5">
    <source>
        <dbReference type="ARBA" id="ARBA00023136"/>
    </source>
</evidence>
<dbReference type="AlphaFoldDB" id="A0A2X2BZH3"/>
<keyword evidence="2" id="KW-0813">Transport</keyword>
<dbReference type="InterPro" id="IPR047218">
    <property type="entry name" value="YocR/YhdH-like"/>
</dbReference>
<dbReference type="NCBIfam" id="NF037979">
    <property type="entry name" value="Na_transp"/>
    <property type="match status" value="1"/>
</dbReference>
<feature type="transmembrane region" description="Helical" evidence="6">
    <location>
        <begin position="338"/>
        <end position="357"/>
    </location>
</feature>
<reference evidence="7 8" key="1">
    <citation type="submission" date="2018-06" db="EMBL/GenBank/DDBJ databases">
        <authorList>
            <consortium name="Pathogen Informatics"/>
            <person name="Doyle S."/>
        </authorList>
    </citation>
    <scope>NUCLEOTIDE SEQUENCE [LARGE SCALE GENOMIC DNA]</scope>
    <source>
        <strain evidence="7 8">NCTC10975</strain>
    </source>
</reference>
<evidence type="ECO:0000313" key="7">
    <source>
        <dbReference type="EMBL" id="SPZ01177.1"/>
    </source>
</evidence>
<feature type="transmembrane region" description="Helical" evidence="6">
    <location>
        <begin position="248"/>
        <end position="274"/>
    </location>
</feature>
<evidence type="ECO:0000313" key="8">
    <source>
        <dbReference type="Proteomes" id="UP000251485"/>
    </source>
</evidence>
<dbReference type="InterPro" id="IPR000175">
    <property type="entry name" value="Na/ntran_symport"/>
</dbReference>
<dbReference type="CDD" id="cd10336">
    <property type="entry name" value="SLC6sbd_Tyt1-Like"/>
    <property type="match status" value="1"/>
</dbReference>
<name>A0A2X2BZH3_PROMI</name>
<evidence type="ECO:0000256" key="2">
    <source>
        <dbReference type="ARBA" id="ARBA00022448"/>
    </source>
</evidence>
<feature type="transmembrane region" description="Helical" evidence="6">
    <location>
        <begin position="172"/>
        <end position="192"/>
    </location>
</feature>
<comment type="subcellular location">
    <subcellularLocation>
        <location evidence="1">Membrane</location>
        <topology evidence="1">Multi-pass membrane protein</topology>
    </subcellularLocation>
</comment>
<dbReference type="Proteomes" id="UP000251485">
    <property type="component" value="Unassembled WGS sequence"/>
</dbReference>
<feature type="transmembrane region" description="Helical" evidence="6">
    <location>
        <begin position="12"/>
        <end position="33"/>
    </location>
</feature>
<dbReference type="PANTHER" id="PTHR42948:SF1">
    <property type="entry name" value="TRANSPORTER"/>
    <property type="match status" value="1"/>
</dbReference>
<dbReference type="EMBL" id="UAUE01000027">
    <property type="protein sequence ID" value="SPZ01177.1"/>
    <property type="molecule type" value="Genomic_DNA"/>
</dbReference>
<evidence type="ECO:0000256" key="3">
    <source>
        <dbReference type="ARBA" id="ARBA00022692"/>
    </source>
</evidence>
<sequence length="461" mass="49723">MSQQWTSRVGHILAAAGSAIGIGAIWKFSYVAANNGGGAFLVVFLLFSFIIGLAVLLAENILGSSTHAEAVNAFKKMMGRNWVIIGVIGVFSSWCIYSFYSVVGGWTIGYTIMAATGELNITDSSELTGIFTRFISDPLWPILAHLVFAGLTCFVVLAGVQRGLEKAVKIMMPLLFIIMIILIIVGISLPGSSEGLKLFLYPDFSKLTPQGVLDALGLAFFSLSIGLGIHITYSAYLADNKTIANSSMWVVILSCLVCVLAGLMIFPALTAAGLEPNAGPGLTFMTMPVYFANLPGGNILAVTFFVLLLMAALTSAISLLEHIVAYVQMRFQWTRRRAGLVVTASIMLMGIPVSLSFGPMSDVTLGGKTLFDLLDYLTSNILMPLFGIAMCLIFGWSRRANAVIPDNITGAKRQCLLLVWRYIGPICIGIILVHGLIGLKNKKRASYLRSSLTNYPRCLDT</sequence>
<keyword evidence="5 6" id="KW-0472">Membrane</keyword>
<dbReference type="PANTHER" id="PTHR42948">
    <property type="entry name" value="TRANSPORTER"/>
    <property type="match status" value="1"/>
</dbReference>
<feature type="transmembrane region" description="Helical" evidence="6">
    <location>
        <begin position="377"/>
        <end position="397"/>
    </location>
</feature>
<feature type="transmembrane region" description="Helical" evidence="6">
    <location>
        <begin position="418"/>
        <end position="439"/>
    </location>
</feature>
<feature type="transmembrane region" description="Helical" evidence="6">
    <location>
        <begin position="212"/>
        <end position="236"/>
    </location>
</feature>
<evidence type="ECO:0000256" key="4">
    <source>
        <dbReference type="ARBA" id="ARBA00022989"/>
    </source>
</evidence>
<evidence type="ECO:0000256" key="1">
    <source>
        <dbReference type="ARBA" id="ARBA00004141"/>
    </source>
</evidence>
<proteinExistence type="predicted"/>
<dbReference type="PRINTS" id="PR00176">
    <property type="entry name" value="NANEUSMPORT"/>
</dbReference>
<organism evidence="7 8">
    <name type="scientific">Proteus mirabilis</name>
    <dbReference type="NCBI Taxonomy" id="584"/>
    <lineage>
        <taxon>Bacteria</taxon>
        <taxon>Pseudomonadati</taxon>
        <taxon>Pseudomonadota</taxon>
        <taxon>Gammaproteobacteria</taxon>
        <taxon>Enterobacterales</taxon>
        <taxon>Morganellaceae</taxon>
        <taxon>Proteus</taxon>
    </lineage>
</organism>
<dbReference type="SUPFAM" id="SSF161070">
    <property type="entry name" value="SNF-like"/>
    <property type="match status" value="1"/>
</dbReference>
<feature type="transmembrane region" description="Helical" evidence="6">
    <location>
        <begin position="294"/>
        <end position="317"/>
    </location>
</feature>
<gene>
    <name evidence="7" type="ORF">NCTC10975_03821</name>
</gene>
<protein>
    <submittedName>
        <fullName evidence="7">Sodium:solute symporter</fullName>
    </submittedName>
</protein>
<dbReference type="GO" id="GO:0016020">
    <property type="term" value="C:membrane"/>
    <property type="evidence" value="ECO:0007669"/>
    <property type="project" value="UniProtKB-SubCell"/>
</dbReference>
<feature type="transmembrane region" description="Helical" evidence="6">
    <location>
        <begin position="39"/>
        <end position="62"/>
    </location>
</feature>
<dbReference type="PROSITE" id="PS50267">
    <property type="entry name" value="NA_NEUROTRAN_SYMP_3"/>
    <property type="match status" value="1"/>
</dbReference>
<feature type="transmembrane region" description="Helical" evidence="6">
    <location>
        <begin position="139"/>
        <end position="160"/>
    </location>
</feature>
<keyword evidence="4 6" id="KW-1133">Transmembrane helix</keyword>
<dbReference type="Pfam" id="PF00209">
    <property type="entry name" value="SNF"/>
    <property type="match status" value="2"/>
</dbReference>